<dbReference type="Pfam" id="PF10392">
    <property type="entry name" value="COG5_N"/>
    <property type="match status" value="1"/>
</dbReference>
<dbReference type="InterPro" id="IPR019465">
    <property type="entry name" value="Cog5"/>
</dbReference>
<dbReference type="GO" id="GO:0006891">
    <property type="term" value="P:intra-Golgi vesicle-mediated transport"/>
    <property type="evidence" value="ECO:0007669"/>
    <property type="project" value="InterPro"/>
</dbReference>
<dbReference type="Proteomes" id="UP001237642">
    <property type="component" value="Unassembled WGS sequence"/>
</dbReference>
<evidence type="ECO:0000313" key="3">
    <source>
        <dbReference type="EMBL" id="KAK1393388.1"/>
    </source>
</evidence>
<name>A0AAD8IYQ3_9APIA</name>
<gene>
    <name evidence="3" type="ORF">POM88_012444</name>
</gene>
<protein>
    <recommendedName>
        <fullName evidence="2">Conserved oligomeric Golgi complex subunit 5 N-terminal domain-containing protein</fullName>
    </recommendedName>
</protein>
<reference evidence="3" key="1">
    <citation type="submission" date="2023-02" db="EMBL/GenBank/DDBJ databases">
        <title>Genome of toxic invasive species Heracleum sosnowskyi carries increased number of genes despite the absence of recent whole-genome duplications.</title>
        <authorList>
            <person name="Schelkunov M."/>
            <person name="Shtratnikova V."/>
            <person name="Makarenko M."/>
            <person name="Klepikova A."/>
            <person name="Omelchenko D."/>
            <person name="Novikova G."/>
            <person name="Obukhova E."/>
            <person name="Bogdanov V."/>
            <person name="Penin A."/>
            <person name="Logacheva M."/>
        </authorList>
    </citation>
    <scope>NUCLEOTIDE SEQUENCE</scope>
    <source>
        <strain evidence="3">Hsosn_3</strain>
        <tissue evidence="3">Leaf</tissue>
    </source>
</reference>
<evidence type="ECO:0000256" key="1">
    <source>
        <dbReference type="SAM" id="MobiDB-lite"/>
    </source>
</evidence>
<reference evidence="3" key="2">
    <citation type="submission" date="2023-05" db="EMBL/GenBank/DDBJ databases">
        <authorList>
            <person name="Schelkunov M.I."/>
        </authorList>
    </citation>
    <scope>NUCLEOTIDE SEQUENCE</scope>
    <source>
        <strain evidence="3">Hsosn_3</strain>
        <tissue evidence="3">Leaf</tissue>
    </source>
</reference>
<accession>A0AAD8IYQ3</accession>
<comment type="caution">
    <text evidence="3">The sequence shown here is derived from an EMBL/GenBank/DDBJ whole genome shotgun (WGS) entry which is preliminary data.</text>
</comment>
<dbReference type="GO" id="GO:0017119">
    <property type="term" value="C:Golgi transport complex"/>
    <property type="evidence" value="ECO:0007669"/>
    <property type="project" value="InterPro"/>
</dbReference>
<evidence type="ECO:0000259" key="2">
    <source>
        <dbReference type="Pfam" id="PF10392"/>
    </source>
</evidence>
<feature type="region of interest" description="Disordered" evidence="1">
    <location>
        <begin position="1"/>
        <end position="33"/>
    </location>
</feature>
<dbReference type="AlphaFoldDB" id="A0AAD8IYQ3"/>
<evidence type="ECO:0000313" key="4">
    <source>
        <dbReference type="Proteomes" id="UP001237642"/>
    </source>
</evidence>
<dbReference type="InterPro" id="IPR049176">
    <property type="entry name" value="COG5_N"/>
</dbReference>
<feature type="domain" description="Conserved oligomeric Golgi complex subunit 5 N-terminal" evidence="2">
    <location>
        <begin position="42"/>
        <end position="132"/>
    </location>
</feature>
<dbReference type="EMBL" id="JAUIZM010000003">
    <property type="protein sequence ID" value="KAK1393388.1"/>
    <property type="molecule type" value="Genomic_DNA"/>
</dbReference>
<dbReference type="PANTHER" id="PTHR13228:SF3">
    <property type="entry name" value="CONSERVED OLIGOMERIC GOLGI COMPLEX SUBUNIT 5"/>
    <property type="match status" value="1"/>
</dbReference>
<dbReference type="PANTHER" id="PTHR13228">
    <property type="entry name" value="CONSERVED OLIGOMERIC GOLGI COMPLEX COMPONENT 5"/>
    <property type="match status" value="1"/>
</dbReference>
<organism evidence="3 4">
    <name type="scientific">Heracleum sosnowskyi</name>
    <dbReference type="NCBI Taxonomy" id="360622"/>
    <lineage>
        <taxon>Eukaryota</taxon>
        <taxon>Viridiplantae</taxon>
        <taxon>Streptophyta</taxon>
        <taxon>Embryophyta</taxon>
        <taxon>Tracheophyta</taxon>
        <taxon>Spermatophyta</taxon>
        <taxon>Magnoliopsida</taxon>
        <taxon>eudicotyledons</taxon>
        <taxon>Gunneridae</taxon>
        <taxon>Pentapetalae</taxon>
        <taxon>asterids</taxon>
        <taxon>campanulids</taxon>
        <taxon>Apiales</taxon>
        <taxon>Apiaceae</taxon>
        <taxon>Apioideae</taxon>
        <taxon>apioid superclade</taxon>
        <taxon>Tordylieae</taxon>
        <taxon>Tordyliinae</taxon>
        <taxon>Heracleum</taxon>
    </lineage>
</organism>
<sequence>MASPTTPRQSPLHRLSTFKDRPSSTPPSSPLSSYASDPIFSVFLSPDFNSTSFSSAALSTGSSIARAEKLQHAIRNLETQLRSQVLSHHTHLLSQLSNLHQADSSLSHLRASLSTLQSSLLRLRSEISEPNKVA</sequence>
<proteinExistence type="predicted"/>
<keyword evidence="4" id="KW-1185">Reference proteome</keyword>